<dbReference type="GO" id="GO:0003676">
    <property type="term" value="F:nucleic acid binding"/>
    <property type="evidence" value="ECO:0007669"/>
    <property type="project" value="InterPro"/>
</dbReference>
<dbReference type="GO" id="GO:0008270">
    <property type="term" value="F:zinc ion binding"/>
    <property type="evidence" value="ECO:0007669"/>
    <property type="project" value="UniProtKB-KW"/>
</dbReference>
<dbReference type="PROSITE" id="PS50158">
    <property type="entry name" value="ZF_CCHC"/>
    <property type="match status" value="1"/>
</dbReference>
<accession>A0AAI8Y5V0</accession>
<dbReference type="SMART" id="SM00343">
    <property type="entry name" value="ZnF_C2HC"/>
    <property type="match status" value="2"/>
</dbReference>
<comment type="caution">
    <text evidence="3">The sequence shown here is derived from an EMBL/GenBank/DDBJ whole genome shotgun (WGS) entry which is preliminary data.</text>
</comment>
<keyword evidence="1" id="KW-0863">Zinc-finger</keyword>
<organism evidence="3 4">
    <name type="scientific">Bemisia tabaci</name>
    <name type="common">Sweetpotato whitefly</name>
    <name type="synonym">Aleurodes tabaci</name>
    <dbReference type="NCBI Taxonomy" id="7038"/>
    <lineage>
        <taxon>Eukaryota</taxon>
        <taxon>Metazoa</taxon>
        <taxon>Ecdysozoa</taxon>
        <taxon>Arthropoda</taxon>
        <taxon>Hexapoda</taxon>
        <taxon>Insecta</taxon>
        <taxon>Pterygota</taxon>
        <taxon>Neoptera</taxon>
        <taxon>Paraneoptera</taxon>
        <taxon>Hemiptera</taxon>
        <taxon>Sternorrhyncha</taxon>
        <taxon>Aleyrodoidea</taxon>
        <taxon>Aleyrodidae</taxon>
        <taxon>Aleyrodinae</taxon>
        <taxon>Bemisia</taxon>
    </lineage>
</organism>
<evidence type="ECO:0000256" key="1">
    <source>
        <dbReference type="PROSITE-ProRule" id="PRU00047"/>
    </source>
</evidence>
<gene>
    <name evidence="3" type="ORF">BEMITA_LOCUS19</name>
</gene>
<evidence type="ECO:0000313" key="4">
    <source>
        <dbReference type="Proteomes" id="UP001152759"/>
    </source>
</evidence>
<dbReference type="Pfam" id="PF00098">
    <property type="entry name" value="zf-CCHC"/>
    <property type="match status" value="1"/>
</dbReference>
<reference evidence="3" key="1">
    <citation type="submission" date="2021-12" db="EMBL/GenBank/DDBJ databases">
        <authorList>
            <person name="King R."/>
        </authorList>
    </citation>
    <scope>NUCLEOTIDE SEQUENCE</scope>
</reference>
<dbReference type="InterPro" id="IPR001878">
    <property type="entry name" value="Znf_CCHC"/>
</dbReference>
<evidence type="ECO:0000313" key="3">
    <source>
        <dbReference type="EMBL" id="CAH0746850.1"/>
    </source>
</evidence>
<protein>
    <recommendedName>
        <fullName evidence="2">CCHC-type domain-containing protein</fullName>
    </recommendedName>
</protein>
<dbReference type="Proteomes" id="UP001152759">
    <property type="component" value="Unassembled WGS sequence"/>
</dbReference>
<keyword evidence="1" id="KW-0479">Metal-binding</keyword>
<keyword evidence="1" id="KW-0862">Zinc</keyword>
<sequence>MKILQNRKGINIQGTSNDKETIKQMWAIALKNLTQSEEIKTTSKNQSEVMRASGLRNDVCDEQIYNLIADNLKDQNVTIDIVKQRAHIFRKATYYTDKNRMMVYLRVETPLLEKMTTQCEFYSSSGSWGTIRIVPIIYVSQCPKCFQYGHGPLKCEKDNICRRCGSNEHLSRECKQSNKFCFICKEAKNGQEKNHTCTDKECPIRQLEY</sequence>
<name>A0AAI8Y5V0_BEMTA</name>
<evidence type="ECO:0000259" key="2">
    <source>
        <dbReference type="PROSITE" id="PS50158"/>
    </source>
</evidence>
<dbReference type="SUPFAM" id="SSF57756">
    <property type="entry name" value="Retrovirus zinc finger-like domains"/>
    <property type="match status" value="1"/>
</dbReference>
<dbReference type="EMBL" id="CAKKNF020000002">
    <property type="protein sequence ID" value="CAH0746850.1"/>
    <property type="molecule type" value="Genomic_DNA"/>
</dbReference>
<proteinExistence type="predicted"/>
<keyword evidence="4" id="KW-1185">Reference proteome</keyword>
<dbReference type="InterPro" id="IPR036875">
    <property type="entry name" value="Znf_CCHC_sf"/>
</dbReference>
<feature type="domain" description="CCHC-type" evidence="2">
    <location>
        <begin position="161"/>
        <end position="176"/>
    </location>
</feature>
<dbReference type="AlphaFoldDB" id="A0AAI8Y5V0"/>